<sequence length="395" mass="41545">MSIPPPPGPQQPGGPHPQGPYQQPYGPGSPYQPWGQGYSPYNRPAPVNGLAVAALVLGILCFLPAVGLVLGLIALAQIRRRGERGRGLAIGGMVVSSLGLALFVLVFATGGAHQFWEGFKDGARGARGNGVPFSVQKGECFNAPGGALEGEAYDIDKVACSGKHQAEVFANFTLPDGSYPGDAALGEKADTKCYTLHAAYAMDSWAIPDDVDVYYFTPTRESWAYGDREVTCMFGNTDEKASLTGTLRRDATTLSADQLAYLRADAILYDALETAPDAEYVEDDLPGHKQWAARVAAALADQTRELHGHAWRDGAGGPVTGQAAALDRARTEWGKAAEATDADTFYIHYDRGSSLLEGRAAVTARKALGLATTPPSRAEDGDGGGDSGSDGGKKV</sequence>
<organism evidence="5 6">
    <name type="scientific">Streptomyces chiangmaiensis</name>
    <dbReference type="NCBI Taxonomy" id="766497"/>
    <lineage>
        <taxon>Bacteria</taxon>
        <taxon>Bacillati</taxon>
        <taxon>Actinomycetota</taxon>
        <taxon>Actinomycetes</taxon>
        <taxon>Kitasatosporales</taxon>
        <taxon>Streptomycetaceae</taxon>
        <taxon>Streptomyces</taxon>
    </lineage>
</organism>
<feature type="region of interest" description="Disordered" evidence="1">
    <location>
        <begin position="367"/>
        <end position="395"/>
    </location>
</feature>
<evidence type="ECO:0000259" key="4">
    <source>
        <dbReference type="Pfam" id="PF13845"/>
    </source>
</evidence>
<dbReference type="Pfam" id="PF13828">
    <property type="entry name" value="DUF4190"/>
    <property type="match status" value="1"/>
</dbReference>
<feature type="compositionally biased region" description="Gly residues" evidence="1">
    <location>
        <begin position="384"/>
        <end position="395"/>
    </location>
</feature>
<dbReference type="EMBL" id="JAYWVC010000006">
    <property type="protein sequence ID" value="MED7821086.1"/>
    <property type="molecule type" value="Genomic_DNA"/>
</dbReference>
<keyword evidence="2" id="KW-1133">Transmembrane helix</keyword>
<evidence type="ECO:0000256" key="2">
    <source>
        <dbReference type="SAM" id="Phobius"/>
    </source>
</evidence>
<feature type="domain" description="DUF4190" evidence="3">
    <location>
        <begin position="50"/>
        <end position="105"/>
    </location>
</feature>
<protein>
    <submittedName>
        <fullName evidence="5">DUF4190 domain-containing protein</fullName>
    </submittedName>
</protein>
<feature type="compositionally biased region" description="Pro residues" evidence="1">
    <location>
        <begin position="1"/>
        <end position="18"/>
    </location>
</feature>
<evidence type="ECO:0000259" key="3">
    <source>
        <dbReference type="Pfam" id="PF13828"/>
    </source>
</evidence>
<name>A0ABU7FAT5_9ACTN</name>
<feature type="region of interest" description="Disordered" evidence="1">
    <location>
        <begin position="1"/>
        <end position="33"/>
    </location>
</feature>
<feature type="domain" description="Septum formation-related" evidence="4">
    <location>
        <begin position="135"/>
        <end position="232"/>
    </location>
</feature>
<reference evidence="5" key="1">
    <citation type="submission" date="2024-01" db="EMBL/GenBank/DDBJ databases">
        <title>First draft genome sequence data of TA4-1, the type strain of Gram-positive actinobacterium Streptomyces chiangmaiensis.</title>
        <authorList>
            <person name="Yasawong M."/>
            <person name="Nantapong N."/>
        </authorList>
    </citation>
    <scope>NUCLEOTIDE SEQUENCE</scope>
    <source>
        <strain evidence="5">TA4-1</strain>
    </source>
</reference>
<dbReference type="Pfam" id="PF13845">
    <property type="entry name" value="Septum_form"/>
    <property type="match status" value="1"/>
</dbReference>
<evidence type="ECO:0000256" key="1">
    <source>
        <dbReference type="SAM" id="MobiDB-lite"/>
    </source>
</evidence>
<keyword evidence="2" id="KW-0472">Membrane</keyword>
<keyword evidence="6" id="KW-1185">Reference proteome</keyword>
<keyword evidence="2" id="KW-0812">Transmembrane</keyword>
<dbReference type="Proteomes" id="UP001333996">
    <property type="component" value="Unassembled WGS sequence"/>
</dbReference>
<accession>A0ABU7FAT5</accession>
<comment type="caution">
    <text evidence="5">The sequence shown here is derived from an EMBL/GenBank/DDBJ whole genome shotgun (WGS) entry which is preliminary data.</text>
</comment>
<dbReference type="InterPro" id="IPR025241">
    <property type="entry name" value="DUF4190"/>
</dbReference>
<feature type="compositionally biased region" description="Low complexity" evidence="1">
    <location>
        <begin position="19"/>
        <end position="33"/>
    </location>
</feature>
<feature type="transmembrane region" description="Helical" evidence="2">
    <location>
        <begin position="50"/>
        <end position="76"/>
    </location>
</feature>
<feature type="transmembrane region" description="Helical" evidence="2">
    <location>
        <begin position="88"/>
        <end position="108"/>
    </location>
</feature>
<dbReference type="RefSeq" id="WP_329505017.1">
    <property type="nucleotide sequence ID" value="NZ_BAAAYZ010000211.1"/>
</dbReference>
<gene>
    <name evidence="5" type="ORF">VXC91_03585</name>
</gene>
<dbReference type="InterPro" id="IPR026004">
    <property type="entry name" value="Septum_form"/>
</dbReference>
<proteinExistence type="predicted"/>
<evidence type="ECO:0000313" key="6">
    <source>
        <dbReference type="Proteomes" id="UP001333996"/>
    </source>
</evidence>
<evidence type="ECO:0000313" key="5">
    <source>
        <dbReference type="EMBL" id="MED7821086.1"/>
    </source>
</evidence>